<feature type="region of interest" description="Disordered" evidence="2">
    <location>
        <begin position="51"/>
        <end position="86"/>
    </location>
</feature>
<dbReference type="InterPro" id="IPR043403">
    <property type="entry name" value="Gurken/Spitz"/>
</dbReference>
<proteinExistence type="predicted"/>
<dbReference type="EMBL" id="JASAOG010000216">
    <property type="protein sequence ID" value="KAK0043451.1"/>
    <property type="molecule type" value="Genomic_DNA"/>
</dbReference>
<dbReference type="Gene3D" id="2.10.25.10">
    <property type="entry name" value="Laminin"/>
    <property type="match status" value="1"/>
</dbReference>
<dbReference type="GO" id="GO:0005154">
    <property type="term" value="F:epidermal growth factor receptor binding"/>
    <property type="evidence" value="ECO:0007669"/>
    <property type="project" value="InterPro"/>
</dbReference>
<dbReference type="PROSITE" id="PS50026">
    <property type="entry name" value="EGF_3"/>
    <property type="match status" value="1"/>
</dbReference>
<gene>
    <name evidence="5" type="ORF">Bpfe_027105</name>
</gene>
<dbReference type="Proteomes" id="UP001233172">
    <property type="component" value="Unassembled WGS sequence"/>
</dbReference>
<evidence type="ECO:0000313" key="5">
    <source>
        <dbReference type="EMBL" id="KAK0043451.1"/>
    </source>
</evidence>
<keyword evidence="3" id="KW-0812">Transmembrane</keyword>
<feature type="region of interest" description="Disordered" evidence="2">
    <location>
        <begin position="328"/>
        <end position="372"/>
    </location>
</feature>
<comment type="caution">
    <text evidence="1">Lacks conserved residue(s) required for the propagation of feature annotation.</text>
</comment>
<sequence length="445" mass="49245">MGHNSRIPSTLFFASLVLMFLVSYHTTRPNAGFVISLPWLTSGNDVTQSCQDSDGCGRTPARTKPQPTTQSPTVSSTTTGRPKSFKQTCTPEEIFKKSCLHGGVCFVVEHAGRRISNCHCKEMWTGPRCEEADSEYFVFSADKVEKAGIAAGVVVLIIIITVIVVYVIIKRRKQRRKRSEENGDLNGHAGKLLPSEAEKQAAELEETKPLSKPTNHQALNLSFSLGMDSSIMNCVFYELCVLSKHTCSTLAVAYLTGCKTTTGYKLVFQGKKQNAAGYKLVLQGKKQNAAGYKAMLQGKKQNAAGYKAMLQGKNQNAAGYKLVMQEQVSTQNKIPPHPEQDSTPPRTRFHPEQDSTQNKIPPHPEQDSTQNKIPPKQFKLIGAFELVSEVIHLTLTTLKPNLLIPYIHSLSAQRNGTTILNIGSPKDPSIKFRMMFEFLDSWVLL</sequence>
<feature type="compositionally biased region" description="Low complexity" evidence="2">
    <location>
        <begin position="63"/>
        <end position="79"/>
    </location>
</feature>
<name>A0AAD8AW11_BIOPF</name>
<keyword evidence="3" id="KW-1133">Transmembrane helix</keyword>
<feature type="transmembrane region" description="Helical" evidence="3">
    <location>
        <begin position="147"/>
        <end position="169"/>
    </location>
</feature>
<dbReference type="GO" id="GO:0007173">
    <property type="term" value="P:epidermal growth factor receptor signaling pathway"/>
    <property type="evidence" value="ECO:0007669"/>
    <property type="project" value="InterPro"/>
</dbReference>
<dbReference type="PANTHER" id="PTHR12332">
    <property type="entry name" value="KEREN-RELATED"/>
    <property type="match status" value="1"/>
</dbReference>
<evidence type="ECO:0000256" key="1">
    <source>
        <dbReference type="PROSITE-ProRule" id="PRU00076"/>
    </source>
</evidence>
<dbReference type="InterPro" id="IPR000742">
    <property type="entry name" value="EGF"/>
</dbReference>
<dbReference type="PANTHER" id="PTHR12332:SF1">
    <property type="entry name" value="KEREN-RELATED"/>
    <property type="match status" value="1"/>
</dbReference>
<evidence type="ECO:0000256" key="3">
    <source>
        <dbReference type="SAM" id="Phobius"/>
    </source>
</evidence>
<evidence type="ECO:0000259" key="4">
    <source>
        <dbReference type="PROSITE" id="PS50026"/>
    </source>
</evidence>
<keyword evidence="1" id="KW-1015">Disulfide bond</keyword>
<dbReference type="AlphaFoldDB" id="A0AAD8AW11"/>
<organism evidence="5 6">
    <name type="scientific">Biomphalaria pfeifferi</name>
    <name type="common">Bloodfluke planorb</name>
    <name type="synonym">Freshwater snail</name>
    <dbReference type="NCBI Taxonomy" id="112525"/>
    <lineage>
        <taxon>Eukaryota</taxon>
        <taxon>Metazoa</taxon>
        <taxon>Spiralia</taxon>
        <taxon>Lophotrochozoa</taxon>
        <taxon>Mollusca</taxon>
        <taxon>Gastropoda</taxon>
        <taxon>Heterobranchia</taxon>
        <taxon>Euthyneura</taxon>
        <taxon>Panpulmonata</taxon>
        <taxon>Hygrophila</taxon>
        <taxon>Lymnaeoidea</taxon>
        <taxon>Planorbidae</taxon>
        <taxon>Biomphalaria</taxon>
    </lineage>
</organism>
<accession>A0AAD8AW11</accession>
<evidence type="ECO:0000313" key="6">
    <source>
        <dbReference type="Proteomes" id="UP001233172"/>
    </source>
</evidence>
<dbReference type="PROSITE" id="PS00022">
    <property type="entry name" value="EGF_1"/>
    <property type="match status" value="1"/>
</dbReference>
<evidence type="ECO:0000256" key="2">
    <source>
        <dbReference type="SAM" id="MobiDB-lite"/>
    </source>
</evidence>
<protein>
    <submittedName>
        <fullName evidence="5">Probetacellulin-like isoform X2</fullName>
    </submittedName>
</protein>
<comment type="caution">
    <text evidence="5">The sequence shown here is derived from an EMBL/GenBank/DDBJ whole genome shotgun (WGS) entry which is preliminary data.</text>
</comment>
<dbReference type="GO" id="GO:0048018">
    <property type="term" value="F:receptor ligand activity"/>
    <property type="evidence" value="ECO:0007669"/>
    <property type="project" value="InterPro"/>
</dbReference>
<feature type="disulfide bond" evidence="1">
    <location>
        <begin position="120"/>
        <end position="129"/>
    </location>
</feature>
<keyword evidence="6" id="KW-1185">Reference proteome</keyword>
<reference evidence="5" key="2">
    <citation type="submission" date="2023-04" db="EMBL/GenBank/DDBJ databases">
        <authorList>
            <person name="Bu L."/>
            <person name="Lu L."/>
            <person name="Laidemitt M.R."/>
            <person name="Zhang S.M."/>
            <person name="Mutuku M."/>
            <person name="Mkoji G."/>
            <person name="Steinauer M."/>
            <person name="Loker E.S."/>
        </authorList>
    </citation>
    <scope>NUCLEOTIDE SEQUENCE</scope>
    <source>
        <strain evidence="5">KasaAsao</strain>
        <tissue evidence="5">Whole Snail</tissue>
    </source>
</reference>
<reference evidence="5" key="1">
    <citation type="journal article" date="2023" name="PLoS Negl. Trop. Dis.">
        <title>A genome sequence for Biomphalaria pfeifferi, the major vector snail for the human-infecting parasite Schistosoma mansoni.</title>
        <authorList>
            <person name="Bu L."/>
            <person name="Lu L."/>
            <person name="Laidemitt M.R."/>
            <person name="Zhang S.M."/>
            <person name="Mutuku M."/>
            <person name="Mkoji G."/>
            <person name="Steinauer M."/>
            <person name="Loker E.S."/>
        </authorList>
    </citation>
    <scope>NUCLEOTIDE SEQUENCE</scope>
    <source>
        <strain evidence="5">KasaAsao</strain>
    </source>
</reference>
<dbReference type="SUPFAM" id="SSF101967">
    <property type="entry name" value="Adhesin YadA, collagen-binding domain"/>
    <property type="match status" value="1"/>
</dbReference>
<feature type="transmembrane region" description="Helical" evidence="3">
    <location>
        <begin position="7"/>
        <end position="26"/>
    </location>
</feature>
<keyword evidence="1" id="KW-0245">EGF-like domain</keyword>
<dbReference type="InterPro" id="IPR011049">
    <property type="entry name" value="Serralysin-like_metalloprot_C"/>
</dbReference>
<keyword evidence="3" id="KW-0472">Membrane</keyword>
<dbReference type="SUPFAM" id="SSF57196">
    <property type="entry name" value="EGF/Laminin"/>
    <property type="match status" value="1"/>
</dbReference>
<feature type="domain" description="EGF-like" evidence="4">
    <location>
        <begin position="85"/>
        <end position="130"/>
    </location>
</feature>